<evidence type="ECO:0000313" key="8">
    <source>
        <dbReference type="Proteomes" id="UP000242084"/>
    </source>
</evidence>
<feature type="transmembrane region" description="Helical" evidence="5">
    <location>
        <begin position="183"/>
        <end position="204"/>
    </location>
</feature>
<proteinExistence type="predicted"/>
<dbReference type="KEGG" id="sste:SAMEA4384403_0474"/>
<feature type="transmembrane region" description="Helical" evidence="5">
    <location>
        <begin position="225"/>
        <end position="250"/>
    </location>
</feature>
<dbReference type="GO" id="GO:0140359">
    <property type="term" value="F:ABC-type transporter activity"/>
    <property type="evidence" value="ECO:0007669"/>
    <property type="project" value="InterPro"/>
</dbReference>
<sequence length="306" mass="35107">MKSMLKLVVIKQWKSYIAIILALVMLTVIVLEVESSSNKIFNMPIAVQDMDQSKASHELIDNLEQTKYINIVKIPQDEAYIEDVIQKKQAIVSFQIPKGFSKKLKHNDLRDALPLYYKDDFVGEIALEVTSKALYKEQIPIIIKEHLNHAKVNKTESDIKKEIKAKTPHSKLEQHSIKQNADVSISAGLMVALILLASCSQIVLHRKLKQNAALDRLMMFHGTKIKLYFVYIAVHTILIFLFICLLGLILSWSLSWVFYVTTFIMILVYEIGICTLLFKINTVSHRLFMAIIWSLAISILYLFLQI</sequence>
<dbReference type="GO" id="GO:0016020">
    <property type="term" value="C:membrane"/>
    <property type="evidence" value="ECO:0007669"/>
    <property type="project" value="UniProtKB-SubCell"/>
</dbReference>
<reference evidence="7 8" key="1">
    <citation type="submission" date="2017-06" db="EMBL/GenBank/DDBJ databases">
        <authorList>
            <consortium name="Pathogen Informatics"/>
        </authorList>
    </citation>
    <scope>NUCLEOTIDE SEQUENCE [LARGE SCALE GENOMIC DNA]</scope>
    <source>
        <strain evidence="7 8">NCTC13839</strain>
    </source>
</reference>
<evidence type="ECO:0000256" key="3">
    <source>
        <dbReference type="ARBA" id="ARBA00022989"/>
    </source>
</evidence>
<comment type="subcellular location">
    <subcellularLocation>
        <location evidence="1">Membrane</location>
        <topology evidence="1">Multi-pass membrane protein</topology>
    </subcellularLocation>
</comment>
<dbReference type="Pfam" id="PF12698">
    <property type="entry name" value="ABC2_membrane_3"/>
    <property type="match status" value="1"/>
</dbReference>
<evidence type="ECO:0000256" key="5">
    <source>
        <dbReference type="SAM" id="Phobius"/>
    </source>
</evidence>
<evidence type="ECO:0000313" key="7">
    <source>
        <dbReference type="EMBL" id="SNV58615.1"/>
    </source>
</evidence>
<feature type="transmembrane region" description="Helical" evidence="5">
    <location>
        <begin position="287"/>
        <end position="304"/>
    </location>
</feature>
<evidence type="ECO:0000256" key="1">
    <source>
        <dbReference type="ARBA" id="ARBA00004141"/>
    </source>
</evidence>
<dbReference type="Gene3D" id="3.40.1710.10">
    <property type="entry name" value="abc type-2 transporter like domain"/>
    <property type="match status" value="1"/>
</dbReference>
<gene>
    <name evidence="7" type="ORF">SAMEA4384403_00474</name>
</gene>
<dbReference type="AlphaFoldDB" id="A0A239YI08"/>
<keyword evidence="3 5" id="KW-1133">Transmembrane helix</keyword>
<keyword evidence="2 5" id="KW-0812">Transmembrane</keyword>
<accession>A0A239YI08</accession>
<evidence type="ECO:0000256" key="4">
    <source>
        <dbReference type="ARBA" id="ARBA00023136"/>
    </source>
</evidence>
<protein>
    <submittedName>
        <fullName evidence="7">ABC-2 family transporter protein</fullName>
    </submittedName>
</protein>
<keyword evidence="4 5" id="KW-0472">Membrane</keyword>
<evidence type="ECO:0000259" key="6">
    <source>
        <dbReference type="Pfam" id="PF12698"/>
    </source>
</evidence>
<dbReference type="OrthoDB" id="2456443at2"/>
<dbReference type="RefSeq" id="WP_095086199.1">
    <property type="nucleotide sequence ID" value="NZ_BMDM01000003.1"/>
</dbReference>
<organism evidence="7 8">
    <name type="scientific">Mammaliicoccus stepanovicii</name>
    <dbReference type="NCBI Taxonomy" id="643214"/>
    <lineage>
        <taxon>Bacteria</taxon>
        <taxon>Bacillati</taxon>
        <taxon>Bacillota</taxon>
        <taxon>Bacilli</taxon>
        <taxon>Bacillales</taxon>
        <taxon>Staphylococcaceae</taxon>
        <taxon>Mammaliicoccus</taxon>
    </lineage>
</organism>
<name>A0A239YI08_9STAP</name>
<dbReference type="Proteomes" id="UP000242084">
    <property type="component" value="Chromosome 1"/>
</dbReference>
<dbReference type="EMBL" id="LT906462">
    <property type="protein sequence ID" value="SNV58615.1"/>
    <property type="molecule type" value="Genomic_DNA"/>
</dbReference>
<feature type="domain" description="ABC-2 type transporter transmembrane" evidence="6">
    <location>
        <begin position="15"/>
        <end position="299"/>
    </location>
</feature>
<keyword evidence="8" id="KW-1185">Reference proteome</keyword>
<feature type="transmembrane region" description="Helical" evidence="5">
    <location>
        <begin position="256"/>
        <end position="278"/>
    </location>
</feature>
<dbReference type="InterPro" id="IPR013525">
    <property type="entry name" value="ABC2_TM"/>
</dbReference>
<evidence type="ECO:0000256" key="2">
    <source>
        <dbReference type="ARBA" id="ARBA00022692"/>
    </source>
</evidence>